<evidence type="ECO:0000256" key="4">
    <source>
        <dbReference type="ARBA" id="ARBA00023136"/>
    </source>
</evidence>
<evidence type="ECO:0000256" key="3">
    <source>
        <dbReference type="ARBA" id="ARBA00022989"/>
    </source>
</evidence>
<dbReference type="Proteomes" id="UP001597307">
    <property type="component" value="Unassembled WGS sequence"/>
</dbReference>
<comment type="caution">
    <text evidence="8">The sequence shown here is derived from an EMBL/GenBank/DDBJ whole genome shotgun (WGS) entry which is preliminary data.</text>
</comment>
<organism evidence="8 9">
    <name type="scientific">Arthrobacter flavus</name>
    <dbReference type="NCBI Taxonomy" id="95172"/>
    <lineage>
        <taxon>Bacteria</taxon>
        <taxon>Bacillati</taxon>
        <taxon>Actinomycetota</taxon>
        <taxon>Actinomycetes</taxon>
        <taxon>Micrococcales</taxon>
        <taxon>Micrococcaceae</taxon>
        <taxon>Arthrobacter</taxon>
    </lineage>
</organism>
<dbReference type="RefSeq" id="WP_343879680.1">
    <property type="nucleotide sequence ID" value="NZ_BAAAIJ010000047.1"/>
</dbReference>
<evidence type="ECO:0000313" key="9">
    <source>
        <dbReference type="Proteomes" id="UP001597307"/>
    </source>
</evidence>
<feature type="transmembrane region" description="Helical" evidence="6">
    <location>
        <begin position="82"/>
        <end position="104"/>
    </location>
</feature>
<keyword evidence="3 6" id="KW-1133">Transmembrane helix</keyword>
<keyword evidence="6" id="KW-1003">Cell membrane</keyword>
<keyword evidence="4 6" id="KW-0472">Membrane</keyword>
<keyword evidence="2 6" id="KW-0812">Transmembrane</keyword>
<dbReference type="InterPro" id="IPR000412">
    <property type="entry name" value="ABC_2_transport"/>
</dbReference>
<feature type="transmembrane region" description="Helical" evidence="6">
    <location>
        <begin position="193"/>
        <end position="214"/>
    </location>
</feature>
<gene>
    <name evidence="8" type="ORF">ACFSFX_07105</name>
</gene>
<accession>A0ABW4Q6N0</accession>
<dbReference type="PANTHER" id="PTHR43229:SF6">
    <property type="entry name" value="ABC-TYPE MULTIDRUG TRANSPORT SYSTEM, PERMEASE COMPONENT"/>
    <property type="match status" value="1"/>
</dbReference>
<keyword evidence="6" id="KW-0813">Transport</keyword>
<dbReference type="PROSITE" id="PS51012">
    <property type="entry name" value="ABC_TM2"/>
    <property type="match status" value="1"/>
</dbReference>
<dbReference type="Pfam" id="PF01061">
    <property type="entry name" value="ABC2_membrane"/>
    <property type="match status" value="1"/>
</dbReference>
<name>A0ABW4Q6N0_9MICC</name>
<dbReference type="InterPro" id="IPR047817">
    <property type="entry name" value="ABC2_TM_bact-type"/>
</dbReference>
<comment type="similarity">
    <text evidence="6">Belongs to the ABC-2 integral membrane protein family.</text>
</comment>
<evidence type="ECO:0000256" key="6">
    <source>
        <dbReference type="RuleBase" id="RU361157"/>
    </source>
</evidence>
<sequence length="285" mass="30639">MTTLNAGQQTGTSHNAAWRPSTLALGGRRAVTEIKAFNRDGLSLILILFFPIVMMALFGTVFGNDPSVGPPEAQVTMAQYYFPGMLALGTILSGFQNLSGYVAADRFNGGIKRLAGTPLPMLSYFIGKMGVTLYLIVGQSVILVTGSTLFLGIELPTTWDAWLTVAWLLLGATAAWAVVGTAFACIAKSAESASTLAVMPVLILSFISGVYFQFTGLPEWLQQAANLTPLRWTASGLRSVFLPEQFELAEPGQTWALGMSAIVIGLWLVVGLILTRLTFKWPPQK</sequence>
<dbReference type="PIRSF" id="PIRSF006648">
    <property type="entry name" value="DrrB"/>
    <property type="match status" value="1"/>
</dbReference>
<evidence type="ECO:0000259" key="7">
    <source>
        <dbReference type="PROSITE" id="PS51012"/>
    </source>
</evidence>
<evidence type="ECO:0000256" key="5">
    <source>
        <dbReference type="ARBA" id="ARBA00023251"/>
    </source>
</evidence>
<feature type="transmembrane region" description="Helical" evidence="6">
    <location>
        <begin position="165"/>
        <end position="186"/>
    </location>
</feature>
<feature type="transmembrane region" description="Helical" evidence="6">
    <location>
        <begin position="255"/>
        <end position="279"/>
    </location>
</feature>
<dbReference type="InterPro" id="IPR051784">
    <property type="entry name" value="Nod_factor_ABC_transporter"/>
</dbReference>
<keyword evidence="5" id="KW-0046">Antibiotic resistance</keyword>
<protein>
    <recommendedName>
        <fullName evidence="6">Transport permease protein</fullName>
    </recommendedName>
</protein>
<reference evidence="9" key="1">
    <citation type="journal article" date="2019" name="Int. J. Syst. Evol. Microbiol.">
        <title>The Global Catalogue of Microorganisms (GCM) 10K type strain sequencing project: providing services to taxonomists for standard genome sequencing and annotation.</title>
        <authorList>
            <consortium name="The Broad Institute Genomics Platform"/>
            <consortium name="The Broad Institute Genome Sequencing Center for Infectious Disease"/>
            <person name="Wu L."/>
            <person name="Ma J."/>
        </authorList>
    </citation>
    <scope>NUCLEOTIDE SEQUENCE [LARGE SCALE GENOMIC DNA]</scope>
    <source>
        <strain evidence="9">JCM 11496</strain>
    </source>
</reference>
<evidence type="ECO:0000256" key="2">
    <source>
        <dbReference type="ARBA" id="ARBA00022692"/>
    </source>
</evidence>
<evidence type="ECO:0000256" key="1">
    <source>
        <dbReference type="ARBA" id="ARBA00004141"/>
    </source>
</evidence>
<comment type="subcellular location">
    <subcellularLocation>
        <location evidence="6">Cell membrane</location>
        <topology evidence="6">Multi-pass membrane protein</topology>
    </subcellularLocation>
    <subcellularLocation>
        <location evidence="1">Membrane</location>
        <topology evidence="1">Multi-pass membrane protein</topology>
    </subcellularLocation>
</comment>
<feature type="transmembrane region" description="Helical" evidence="6">
    <location>
        <begin position="42"/>
        <end position="62"/>
    </location>
</feature>
<dbReference type="EMBL" id="JBHUGA010000011">
    <property type="protein sequence ID" value="MFD1846364.1"/>
    <property type="molecule type" value="Genomic_DNA"/>
</dbReference>
<keyword evidence="9" id="KW-1185">Reference proteome</keyword>
<feature type="transmembrane region" description="Helical" evidence="6">
    <location>
        <begin position="131"/>
        <end position="153"/>
    </location>
</feature>
<feature type="domain" description="ABC transmembrane type-2" evidence="7">
    <location>
        <begin position="42"/>
        <end position="282"/>
    </location>
</feature>
<evidence type="ECO:0000313" key="8">
    <source>
        <dbReference type="EMBL" id="MFD1846364.1"/>
    </source>
</evidence>
<dbReference type="InterPro" id="IPR013525">
    <property type="entry name" value="ABC2_TM"/>
</dbReference>
<proteinExistence type="inferred from homology"/>
<dbReference type="PANTHER" id="PTHR43229">
    <property type="entry name" value="NODULATION PROTEIN J"/>
    <property type="match status" value="1"/>
</dbReference>